<sequence>MDCPVQLIPTPHGPWRLHRNPALGTSARPSNILRIGSSTRPSIGCHYHVRRPLGVQRRAYYGRSARERHGVGKVCCVQVVVPDDAPGSSPSELSASSKRGLFQIARLIGAATLVSKVIGLAREAALAAFFGVGPVMNAFNYASIVPGFFLTMLGGINGPFHSAMTAALSKRRKEDGERLLASVSLISGVVFTGFSVLIFLNAGVLIDTLAPGLLVAVDGILTRQIAIAQLKVMAPCALLAALIGLGFGSLSANGIYGIPSLSPALSSISILAAVAVYVSILSKMNFTPTQQAVAGGLSLAVGSTCGAFLQWGVQVIAQRRAGIGGLRLSWVNPFKETGIYEVLAVMVPAALNSGLTQVATFTDLYFASFIPGAAAALGYANLLVMAPLGILSSPVLLSLLPIFSRLSGVEQGPALRDRVQQGLLLSVALTLSLTAVMIPLARPTVEFAFQRRTFDASASRMVSSLLVCYVSGSTFYLARDVLVQVFYALGDGRTPLYITIGGIVANGVLDWILVRWSGLGAVGLVAATMTVNFASAGCLLFVLTKRLGEFRVPWHRPLFTLICCSIYTSVVTKAAYGQVFLLVSSWTNSGISNFVALGLATSLGFASFFAPLVLLRSPEISWVVQLLQTKSRT</sequence>
<evidence type="ECO:0000313" key="10">
    <source>
        <dbReference type="Proteomes" id="UP000822688"/>
    </source>
</evidence>
<feature type="transmembrane region" description="Helical" evidence="8">
    <location>
        <begin position="107"/>
        <end position="132"/>
    </location>
</feature>
<accession>A0A8T0H7R3</accession>
<dbReference type="PANTHER" id="PTHR43486">
    <property type="entry name" value="LIPID II FLIPPASE MURJ-RELATED"/>
    <property type="match status" value="1"/>
</dbReference>
<dbReference type="GO" id="GO:0008360">
    <property type="term" value="P:regulation of cell shape"/>
    <property type="evidence" value="ECO:0007669"/>
    <property type="project" value="UniProtKB-KW"/>
</dbReference>
<keyword evidence="3 8" id="KW-0812">Transmembrane</keyword>
<dbReference type="EMBL" id="CM026429">
    <property type="protein sequence ID" value="KAG0565122.1"/>
    <property type="molecule type" value="Genomic_DNA"/>
</dbReference>
<protein>
    <recommendedName>
        <fullName evidence="11">Lipid II flippase MurJ</fullName>
    </recommendedName>
</protein>
<dbReference type="InterPro" id="IPR004268">
    <property type="entry name" value="MurJ"/>
</dbReference>
<feature type="transmembrane region" description="Helical" evidence="8">
    <location>
        <begin position="520"/>
        <end position="544"/>
    </location>
</feature>
<evidence type="ECO:0000256" key="5">
    <source>
        <dbReference type="ARBA" id="ARBA00022984"/>
    </source>
</evidence>
<evidence type="ECO:0000313" key="9">
    <source>
        <dbReference type="EMBL" id="KAG0565122.1"/>
    </source>
</evidence>
<keyword evidence="6 8" id="KW-1133">Transmembrane helix</keyword>
<dbReference type="PRINTS" id="PR01806">
    <property type="entry name" value="VIRFACTRMVIN"/>
</dbReference>
<evidence type="ECO:0000256" key="8">
    <source>
        <dbReference type="SAM" id="Phobius"/>
    </source>
</evidence>
<keyword evidence="7 8" id="KW-0472">Membrane</keyword>
<proteinExistence type="predicted"/>
<dbReference type="Proteomes" id="UP000822688">
    <property type="component" value="Chromosome 8"/>
</dbReference>
<dbReference type="AlphaFoldDB" id="A0A8T0H7R3"/>
<evidence type="ECO:0008006" key="11">
    <source>
        <dbReference type="Google" id="ProtNLM"/>
    </source>
</evidence>
<feature type="transmembrane region" description="Helical" evidence="8">
    <location>
        <begin position="494"/>
        <end position="514"/>
    </location>
</feature>
<evidence type="ECO:0000256" key="3">
    <source>
        <dbReference type="ARBA" id="ARBA00022692"/>
    </source>
</evidence>
<feature type="transmembrane region" description="Helical" evidence="8">
    <location>
        <begin position="226"/>
        <end position="248"/>
    </location>
</feature>
<feature type="transmembrane region" description="Helical" evidence="8">
    <location>
        <begin position="138"/>
        <end position="158"/>
    </location>
</feature>
<organism evidence="9 10">
    <name type="scientific">Ceratodon purpureus</name>
    <name type="common">Fire moss</name>
    <name type="synonym">Dicranum purpureum</name>
    <dbReference type="NCBI Taxonomy" id="3225"/>
    <lineage>
        <taxon>Eukaryota</taxon>
        <taxon>Viridiplantae</taxon>
        <taxon>Streptophyta</taxon>
        <taxon>Embryophyta</taxon>
        <taxon>Bryophyta</taxon>
        <taxon>Bryophytina</taxon>
        <taxon>Bryopsida</taxon>
        <taxon>Dicranidae</taxon>
        <taxon>Pseudoditrichales</taxon>
        <taxon>Ditrichaceae</taxon>
        <taxon>Ceratodon</taxon>
    </lineage>
</organism>
<keyword evidence="5" id="KW-0573">Peptidoglycan synthesis</keyword>
<dbReference type="Pfam" id="PF03023">
    <property type="entry name" value="MurJ"/>
    <property type="match status" value="1"/>
</dbReference>
<dbReference type="PANTHER" id="PTHR43486:SF1">
    <property type="entry name" value="LIPID II FLIPPASE MURJ-RELATED"/>
    <property type="match status" value="1"/>
</dbReference>
<feature type="transmembrane region" description="Helical" evidence="8">
    <location>
        <begin position="379"/>
        <end position="403"/>
    </location>
</feature>
<keyword evidence="4" id="KW-0133">Cell shape</keyword>
<feature type="transmembrane region" description="Helical" evidence="8">
    <location>
        <begin position="596"/>
        <end position="615"/>
    </location>
</feature>
<feature type="transmembrane region" description="Helical" evidence="8">
    <location>
        <begin position="461"/>
        <end position="482"/>
    </location>
</feature>
<evidence type="ECO:0000256" key="6">
    <source>
        <dbReference type="ARBA" id="ARBA00022989"/>
    </source>
</evidence>
<dbReference type="NCBIfam" id="TIGR01695">
    <property type="entry name" value="murJ_mviN"/>
    <property type="match status" value="1"/>
</dbReference>
<evidence type="ECO:0000256" key="7">
    <source>
        <dbReference type="ARBA" id="ARBA00023136"/>
    </source>
</evidence>
<feature type="transmembrane region" description="Helical" evidence="8">
    <location>
        <begin position="179"/>
        <end position="206"/>
    </location>
</feature>
<dbReference type="GO" id="GO:0005886">
    <property type="term" value="C:plasma membrane"/>
    <property type="evidence" value="ECO:0007669"/>
    <property type="project" value="UniProtKB-SubCell"/>
</dbReference>
<keyword evidence="10" id="KW-1185">Reference proteome</keyword>
<evidence type="ECO:0000256" key="1">
    <source>
        <dbReference type="ARBA" id="ARBA00004651"/>
    </source>
</evidence>
<name>A0A8T0H7R3_CERPU</name>
<keyword evidence="2" id="KW-1003">Cell membrane</keyword>
<reference evidence="9" key="1">
    <citation type="submission" date="2020-06" db="EMBL/GenBank/DDBJ databases">
        <title>WGS assembly of Ceratodon purpureus strain R40.</title>
        <authorList>
            <person name="Carey S.B."/>
            <person name="Jenkins J."/>
            <person name="Shu S."/>
            <person name="Lovell J.T."/>
            <person name="Sreedasyam A."/>
            <person name="Maumus F."/>
            <person name="Tiley G.P."/>
            <person name="Fernandez-Pozo N."/>
            <person name="Barry K."/>
            <person name="Chen C."/>
            <person name="Wang M."/>
            <person name="Lipzen A."/>
            <person name="Daum C."/>
            <person name="Saski C.A."/>
            <person name="Payton A.C."/>
            <person name="Mcbreen J.C."/>
            <person name="Conrad R.E."/>
            <person name="Kollar L.M."/>
            <person name="Olsson S."/>
            <person name="Huttunen S."/>
            <person name="Landis J.B."/>
            <person name="Wickett N.J."/>
            <person name="Johnson M.G."/>
            <person name="Rensing S.A."/>
            <person name="Grimwood J."/>
            <person name="Schmutz J."/>
            <person name="Mcdaniel S.F."/>
        </authorList>
    </citation>
    <scope>NUCLEOTIDE SEQUENCE</scope>
    <source>
        <strain evidence="9">R40</strain>
    </source>
</reference>
<feature type="transmembrane region" description="Helical" evidence="8">
    <location>
        <begin position="423"/>
        <end position="441"/>
    </location>
</feature>
<evidence type="ECO:0000256" key="2">
    <source>
        <dbReference type="ARBA" id="ARBA00022475"/>
    </source>
</evidence>
<feature type="transmembrane region" description="Helical" evidence="8">
    <location>
        <begin position="292"/>
        <end position="317"/>
    </location>
</feature>
<gene>
    <name evidence="9" type="ORF">KC19_8G166400</name>
</gene>
<feature type="transmembrane region" description="Helical" evidence="8">
    <location>
        <begin position="260"/>
        <end position="280"/>
    </location>
</feature>
<feature type="transmembrane region" description="Helical" evidence="8">
    <location>
        <begin position="556"/>
        <end position="576"/>
    </location>
</feature>
<comment type="caution">
    <text evidence="9">The sequence shown here is derived from an EMBL/GenBank/DDBJ whole genome shotgun (WGS) entry which is preliminary data.</text>
</comment>
<comment type="subcellular location">
    <subcellularLocation>
        <location evidence="1">Cell membrane</location>
        <topology evidence="1">Multi-pass membrane protein</topology>
    </subcellularLocation>
</comment>
<evidence type="ECO:0000256" key="4">
    <source>
        <dbReference type="ARBA" id="ARBA00022960"/>
    </source>
</evidence>